<dbReference type="InterPro" id="IPR014292">
    <property type="entry name" value="Acyl_transf_WS/DGAT"/>
</dbReference>
<proteinExistence type="inferred from homology"/>
<feature type="region of interest" description="Disordered" evidence="12">
    <location>
        <begin position="157"/>
        <end position="177"/>
    </location>
</feature>
<dbReference type="Gene3D" id="3.30.559.30">
    <property type="entry name" value="Nonribosomal peptide synthetase, condensation domain"/>
    <property type="match status" value="1"/>
</dbReference>
<dbReference type="Pfam" id="PF06974">
    <property type="entry name" value="WS_DGAT_C"/>
    <property type="match status" value="1"/>
</dbReference>
<dbReference type="Pfam" id="PF03007">
    <property type="entry name" value="WS_DGAT_cat"/>
    <property type="match status" value="1"/>
</dbReference>
<dbReference type="PANTHER" id="PTHR31650">
    <property type="entry name" value="O-ACYLTRANSFERASE (WSD1-LIKE) FAMILY PROTEIN"/>
    <property type="match status" value="1"/>
</dbReference>
<evidence type="ECO:0000256" key="2">
    <source>
        <dbReference type="ARBA" id="ARBA00005189"/>
    </source>
</evidence>
<dbReference type="InterPro" id="IPR023213">
    <property type="entry name" value="CAT-like_dom_sf"/>
</dbReference>
<dbReference type="SUPFAM" id="SSF52777">
    <property type="entry name" value="CoA-dependent acyltransferases"/>
    <property type="match status" value="1"/>
</dbReference>
<comment type="pathway">
    <text evidence="2">Lipid metabolism.</text>
</comment>
<evidence type="ECO:0000313" key="13">
    <source>
        <dbReference type="EMBL" id="QHN39306.1"/>
    </source>
</evidence>
<keyword evidence="8 11" id="KW-0443">Lipid metabolism</keyword>
<evidence type="ECO:0000256" key="4">
    <source>
        <dbReference type="ARBA" id="ARBA00013244"/>
    </source>
</evidence>
<keyword evidence="6 11" id="KW-0808">Transferase</keyword>
<evidence type="ECO:0000256" key="3">
    <source>
        <dbReference type="ARBA" id="ARBA00009587"/>
    </source>
</evidence>
<dbReference type="GO" id="GO:0071731">
    <property type="term" value="P:response to nitric oxide"/>
    <property type="evidence" value="ECO:0007669"/>
    <property type="project" value="TreeGrafter"/>
</dbReference>
<dbReference type="PANTHER" id="PTHR31650:SF1">
    <property type="entry name" value="WAX ESTER SYNTHASE_DIACYLGLYCEROL ACYLTRANSFERASE 4-RELATED"/>
    <property type="match status" value="1"/>
</dbReference>
<feature type="compositionally biased region" description="Pro residues" evidence="12">
    <location>
        <begin position="167"/>
        <end position="177"/>
    </location>
</feature>
<dbReference type="GO" id="GO:0004144">
    <property type="term" value="F:diacylglycerol O-acyltransferase activity"/>
    <property type="evidence" value="ECO:0007669"/>
    <property type="project" value="UniProtKB-EC"/>
</dbReference>
<evidence type="ECO:0000256" key="9">
    <source>
        <dbReference type="ARBA" id="ARBA00023315"/>
    </source>
</evidence>
<dbReference type="GO" id="GO:0001666">
    <property type="term" value="P:response to hypoxia"/>
    <property type="evidence" value="ECO:0007669"/>
    <property type="project" value="TreeGrafter"/>
</dbReference>
<name>A0A857MA65_9ACTN</name>
<comment type="similarity">
    <text evidence="3 11">Belongs to the long-chain O-acyltransferase family.</text>
</comment>
<evidence type="ECO:0000256" key="5">
    <source>
        <dbReference type="ARBA" id="ARBA00022516"/>
    </source>
</evidence>
<dbReference type="InterPro" id="IPR004255">
    <property type="entry name" value="O-acyltransferase_WSD1_N"/>
</dbReference>
<evidence type="ECO:0000256" key="8">
    <source>
        <dbReference type="ARBA" id="ARBA00023098"/>
    </source>
</evidence>
<dbReference type="UniPathway" id="UPA00282"/>
<dbReference type="InterPro" id="IPR009721">
    <property type="entry name" value="O-acyltransferase_WSD1_C"/>
</dbReference>
<evidence type="ECO:0000256" key="1">
    <source>
        <dbReference type="ARBA" id="ARBA00004771"/>
    </source>
</evidence>
<evidence type="ECO:0000256" key="7">
    <source>
        <dbReference type="ARBA" id="ARBA00022798"/>
    </source>
</evidence>
<dbReference type="GO" id="GO:0005886">
    <property type="term" value="C:plasma membrane"/>
    <property type="evidence" value="ECO:0007669"/>
    <property type="project" value="TreeGrafter"/>
</dbReference>
<protein>
    <recommendedName>
        <fullName evidence="4 11">Diacylglycerol O-acyltransferase</fullName>
        <ecNumber evidence="4 11">2.3.1.20</ecNumber>
    </recommendedName>
</protein>
<keyword evidence="9 11" id="KW-0012">Acyltransferase</keyword>
<dbReference type="EC" id="2.3.1.20" evidence="4 11"/>
<organism evidence="13">
    <name type="scientific">Gordonia amarae</name>
    <dbReference type="NCBI Taxonomy" id="36821"/>
    <lineage>
        <taxon>Bacteria</taxon>
        <taxon>Bacillati</taxon>
        <taxon>Actinomycetota</taxon>
        <taxon>Actinomycetes</taxon>
        <taxon>Mycobacteriales</taxon>
        <taxon>Gordoniaceae</taxon>
        <taxon>Gordonia</taxon>
    </lineage>
</organism>
<sequence length="469" mass="50959">MKQLTGLDASFLNIETGPVYGHTSSVAIYDSANAYEQLTAPRLRERMMSRIHLVPVFRRKLVTVPMDLDQPYWCDDPDFDIKAHIYDVGITAPGSRDQLKELVSRIVAKPLDRTRPLWEIAVVNGLEDGTTAIISTVHHSLIDGGSSNDINSVLLDRDPDAARSNPEPQPWTPEPTPDPMTLLTSAMTANALRPLKAAKLQWDVISELMQKSPNIAALAPSMTSSAVTGTAHNTVFNAKPTNRRIWEPFRVPLSEVKEIRKATGATVNDVVMAICAGGLRSWMLANDCLPDKPLTASVPVSIRDDSKKGALGNQVSMIVAELPTDVDDPLQRLKTVNDAMKSAKEMHDALPMAQMIEFGDFATPGMTSMVARASQRTSMAGQVMPSVTISNVPGPQWAMYLCGAKLLENYPVSMIVDGQVLNITLLSYNGDLDFGIVSCPTAVPDLKGVADAILADHQVLLEAARRQNG</sequence>
<dbReference type="RefSeq" id="WP_005184900.1">
    <property type="nucleotide sequence ID" value="NZ_CP045804.1"/>
</dbReference>
<dbReference type="GO" id="GO:0051701">
    <property type="term" value="P:biological process involved in interaction with host"/>
    <property type="evidence" value="ECO:0007669"/>
    <property type="project" value="TreeGrafter"/>
</dbReference>
<gene>
    <name evidence="13" type="ORF">GII30_09135</name>
</gene>
<comment type="pathway">
    <text evidence="1 11">Glycerolipid metabolism; triacylglycerol biosynthesis.</text>
</comment>
<evidence type="ECO:0000256" key="6">
    <source>
        <dbReference type="ARBA" id="ARBA00022679"/>
    </source>
</evidence>
<dbReference type="Gene3D" id="3.30.559.10">
    <property type="entry name" value="Chloramphenicol acetyltransferase-like domain"/>
    <property type="match status" value="1"/>
</dbReference>
<dbReference type="AlphaFoldDB" id="A0A857MA65"/>
<comment type="catalytic activity">
    <reaction evidence="10 11">
        <text>an acyl-CoA + a 1,2-diacyl-sn-glycerol = a triacyl-sn-glycerol + CoA</text>
        <dbReference type="Rhea" id="RHEA:10868"/>
        <dbReference type="ChEBI" id="CHEBI:17815"/>
        <dbReference type="ChEBI" id="CHEBI:57287"/>
        <dbReference type="ChEBI" id="CHEBI:58342"/>
        <dbReference type="ChEBI" id="CHEBI:64615"/>
        <dbReference type="EC" id="2.3.1.20"/>
    </reaction>
</comment>
<evidence type="ECO:0000256" key="11">
    <source>
        <dbReference type="RuleBase" id="RU361241"/>
    </source>
</evidence>
<keyword evidence="5 11" id="KW-0444">Lipid biosynthesis</keyword>
<dbReference type="GO" id="GO:0019432">
    <property type="term" value="P:triglyceride biosynthetic process"/>
    <property type="evidence" value="ECO:0007669"/>
    <property type="project" value="UniProtKB-UniPathway"/>
</dbReference>
<dbReference type="NCBIfam" id="TIGR02946">
    <property type="entry name" value="acyl_WS_DGAT"/>
    <property type="match status" value="1"/>
</dbReference>
<dbReference type="InterPro" id="IPR045034">
    <property type="entry name" value="O-acyltransferase_WSD1-like"/>
</dbReference>
<dbReference type="GO" id="GO:0006071">
    <property type="term" value="P:glycerol metabolic process"/>
    <property type="evidence" value="ECO:0007669"/>
    <property type="project" value="UniProtKB-KW"/>
</dbReference>
<accession>A0A857MA65</accession>
<reference evidence="13" key="1">
    <citation type="journal article" date="2021" name="Nat. Microbiol.">
        <title>Cocultivation of an ultrasmall environmental parasitic bacterium with lytic ability against bacteria associated with wastewater foams.</title>
        <authorList>
            <person name="Batinovic S."/>
            <person name="Rose J.J.A."/>
            <person name="Ratcliffe J."/>
            <person name="Seviour R.J."/>
            <person name="Petrovski S."/>
        </authorList>
    </citation>
    <scope>NUCLEOTIDE SEQUENCE</scope>
    <source>
        <strain evidence="13">CON44</strain>
    </source>
</reference>
<evidence type="ECO:0000256" key="10">
    <source>
        <dbReference type="ARBA" id="ARBA00048109"/>
    </source>
</evidence>
<keyword evidence="7 11" id="KW-0319">Glycerol metabolism</keyword>
<dbReference type="EMBL" id="CP045810">
    <property type="protein sequence ID" value="QHN39306.1"/>
    <property type="molecule type" value="Genomic_DNA"/>
</dbReference>
<evidence type="ECO:0000256" key="12">
    <source>
        <dbReference type="SAM" id="MobiDB-lite"/>
    </source>
</evidence>